<sequence length="1245" mass="135115">MKYFLLIISLWLSSLQAAELVFDPPTPVVSVGQRLTLSVSGASGEVTWSAGKGQILGSGTQVTYIAPEGVGPDRVTAFDEAENDGVVKITVSNQTISRENAQWEVFTDRRWITALLLSEDGRTLWVGTSGGLEQRDAKTGELQKVFLNTDGLPSNWVTSLLSDGQGGVWIGLLVDFRGGGNEGTGGGLVHRSGLGEWTVYNTENSKLPDNWIQSLLSDGQGGLWIGTNSGLAHLTGLGEWTIYYPKNSGLPSDQIYSLLSDGQGGIWVGTVFGGLAHLTESGEWTVYDQENSDLPNNTIRSLLSDGQGGLWIGTLQEDGYGGWIGGGLVHWNRSDEWTGYQQENSGLPDDTVNSLLSDGKGGLWIGTTGGLAHQSSTGEWLSDNQENSGLPDNEVNSLVSDGQGGLWIGTTGGLAHQSSTGEWLSDNQENSGLPDNEVNSLLNDGQGGLWIGSSGGGLAHWSGPGEWISYYLKNSGLPDNWVDSLLSDGKGGLWIGTDGGLAHLTGTGEWTVYYQENWRPSDEITSSDNIASLVSDGQDGLWIGTSLGLAHLSGSGEWTAYNQKNSRLPDNEVNSLISDGQSGLWIGTGEGGLAHLSKLDKWTIYNEENSELPDNGVTSLLSDVQGGLWMGTWGGGLAHLTGLGEWTVYNTENSGLPGNYIVSLLSDGQGGLWVGTGYGGLAYLTGSGEWTVYNTENSKLLGNEVHSLLSDGQGGLWIGTNSGLAHLTFSRKTALCSQAQIDDQTCQDLQQGQRAAILIAGGGAETNNSLWGTTQTITNRFYQTFYRRGFDHNEIYYLSSDQWTDFNGDGLNDRIVDAPTEPRSITLDDVKQALEWAKQRGQLTQPLYFFFMDHGGDGRLMLSSSQELTASDFKALLDDYQTVTGNAVVVILEACHSGSFLQTLQAPKRAIISSAKGDELAYFIENRGFSYFLADYLLQGRNFHEAFGLATQAQSKLSGHNLDLTGAIERGQLTSQTPQLDDTHDGLYTSDDGQWLQTVYINGNFQTADSTLAVENLTTSTTLQAGQPLTLKVKATTVSGHVKSVWAIVHPPKMDFLRDIHGTPISPYPRLNFVPTGQENVWQTTWQETLYNGNYDITIHAQDHDNNEAHGDESIKITVTNGINPPATANVQLQLGQTRYQRGEQFTAKLIENLNWGYDLYAAVVMPDGQFLTFKKLNEPGLSDQPNHWLAPRQQNEPLTVIDLTLPESLSTGEYCLYGILSPQDQPPLEIQPSWKWEKQCFEIF</sequence>
<dbReference type="PANTHER" id="PTHR43547">
    <property type="entry name" value="TWO-COMPONENT HISTIDINE KINASE"/>
    <property type="match status" value="1"/>
</dbReference>
<dbReference type="EMBL" id="AP014633">
    <property type="protein sequence ID" value="BAP55870.1"/>
    <property type="molecule type" value="Genomic_DNA"/>
</dbReference>
<evidence type="ECO:0000256" key="3">
    <source>
        <dbReference type="SAM" id="SignalP"/>
    </source>
</evidence>
<dbReference type="Gene3D" id="2.60.40.10">
    <property type="entry name" value="Immunoglobulins"/>
    <property type="match status" value="1"/>
</dbReference>
<evidence type="ECO:0000313" key="4">
    <source>
        <dbReference type="EMBL" id="BAP55870.1"/>
    </source>
</evidence>
<dbReference type="HOGENOM" id="CLU_272727_0_0_6"/>
<evidence type="ECO:0000313" key="5">
    <source>
        <dbReference type="Proteomes" id="UP000031623"/>
    </source>
</evidence>
<feature type="region of interest" description="Disordered" evidence="2">
    <location>
        <begin position="375"/>
        <end position="396"/>
    </location>
</feature>
<gene>
    <name evidence="4" type="ORF">THII_1573</name>
</gene>
<organism evidence="4 5">
    <name type="scientific">Thioploca ingrica</name>
    <dbReference type="NCBI Taxonomy" id="40754"/>
    <lineage>
        <taxon>Bacteria</taxon>
        <taxon>Pseudomonadati</taxon>
        <taxon>Pseudomonadota</taxon>
        <taxon>Gammaproteobacteria</taxon>
        <taxon>Thiotrichales</taxon>
        <taxon>Thiotrichaceae</taxon>
        <taxon>Thioploca</taxon>
    </lineage>
</organism>
<keyword evidence="3" id="KW-0732">Signal</keyword>
<dbReference type="Pfam" id="PF01650">
    <property type="entry name" value="Peptidase_C13"/>
    <property type="match status" value="1"/>
</dbReference>
<protein>
    <submittedName>
        <fullName evidence="4">Two-component system sensor histidine kinase/response regulator</fullName>
    </submittedName>
</protein>
<reference evidence="4 5" key="1">
    <citation type="journal article" date="2014" name="ISME J.">
        <title>Ecophysiology of Thioploca ingrica as revealed by the complete genome sequence supplemented with proteomic evidence.</title>
        <authorList>
            <person name="Kojima H."/>
            <person name="Ogura Y."/>
            <person name="Yamamoto N."/>
            <person name="Togashi T."/>
            <person name="Mori H."/>
            <person name="Watanabe T."/>
            <person name="Nemoto F."/>
            <person name="Kurokawa K."/>
            <person name="Hayashi T."/>
            <person name="Fukui M."/>
        </authorList>
    </citation>
    <scope>NUCLEOTIDE SEQUENCE [LARGE SCALE GENOMIC DNA]</scope>
</reference>
<dbReference type="GO" id="GO:0006508">
    <property type="term" value="P:proteolysis"/>
    <property type="evidence" value="ECO:0007669"/>
    <property type="project" value="InterPro"/>
</dbReference>
<dbReference type="InterPro" id="IPR013783">
    <property type="entry name" value="Ig-like_fold"/>
</dbReference>
<dbReference type="Proteomes" id="UP000031623">
    <property type="component" value="Chromosome"/>
</dbReference>
<dbReference type="Gene3D" id="2.130.10.10">
    <property type="entry name" value="YVTN repeat-like/Quinoprotein amine dehydrogenase"/>
    <property type="match status" value="4"/>
</dbReference>
<keyword evidence="4" id="KW-0808">Transferase</keyword>
<feature type="chain" id="PRO_5001852832" evidence="3">
    <location>
        <begin position="18"/>
        <end position="1245"/>
    </location>
</feature>
<evidence type="ECO:0000256" key="2">
    <source>
        <dbReference type="SAM" id="MobiDB-lite"/>
    </source>
</evidence>
<keyword evidence="4" id="KW-0418">Kinase</keyword>
<keyword evidence="1" id="KW-0597">Phosphoprotein</keyword>
<evidence type="ECO:0000256" key="1">
    <source>
        <dbReference type="ARBA" id="ARBA00022553"/>
    </source>
</evidence>
<dbReference type="GO" id="GO:0000155">
    <property type="term" value="F:phosphorelay sensor kinase activity"/>
    <property type="evidence" value="ECO:0007669"/>
    <property type="project" value="TreeGrafter"/>
</dbReference>
<name>A0A090ALB7_9GAMM</name>
<dbReference type="KEGG" id="tig:THII_1573"/>
<dbReference type="STRING" id="40754.THII_1573"/>
<dbReference type="InterPro" id="IPR015943">
    <property type="entry name" value="WD40/YVTN_repeat-like_dom_sf"/>
</dbReference>
<proteinExistence type="predicted"/>
<dbReference type="GO" id="GO:0008233">
    <property type="term" value="F:peptidase activity"/>
    <property type="evidence" value="ECO:0007669"/>
    <property type="project" value="InterPro"/>
</dbReference>
<dbReference type="AlphaFoldDB" id="A0A090ALB7"/>
<dbReference type="SUPFAM" id="SSF63829">
    <property type="entry name" value="Calcium-dependent phosphotriesterase"/>
    <property type="match status" value="3"/>
</dbReference>
<dbReference type="InterPro" id="IPR001096">
    <property type="entry name" value="Peptidase_C13"/>
</dbReference>
<keyword evidence="5" id="KW-1185">Reference proteome</keyword>
<dbReference type="PANTHER" id="PTHR43547:SF2">
    <property type="entry name" value="HYBRID SIGNAL TRANSDUCTION HISTIDINE KINASE C"/>
    <property type="match status" value="1"/>
</dbReference>
<dbReference type="InterPro" id="IPR011110">
    <property type="entry name" value="Reg_prop"/>
</dbReference>
<dbReference type="Pfam" id="PF07494">
    <property type="entry name" value="Reg_prop"/>
    <property type="match status" value="11"/>
</dbReference>
<feature type="signal peptide" evidence="3">
    <location>
        <begin position="1"/>
        <end position="17"/>
    </location>
</feature>
<accession>A0A090ALB7</accession>
<dbReference type="Gene3D" id="3.40.50.1460">
    <property type="match status" value="1"/>
</dbReference>